<accession>A0A347VUS9</accession>
<evidence type="ECO:0000256" key="2">
    <source>
        <dbReference type="ARBA" id="ARBA00022485"/>
    </source>
</evidence>
<dbReference type="AlphaFoldDB" id="A0A347VUS9"/>
<evidence type="ECO:0000256" key="1">
    <source>
        <dbReference type="ARBA" id="ARBA00001966"/>
    </source>
</evidence>
<dbReference type="InterPro" id="IPR013785">
    <property type="entry name" value="Aldolase_TIM"/>
</dbReference>
<dbReference type="OrthoDB" id="9793973at2"/>
<dbReference type="InterPro" id="IPR040072">
    <property type="entry name" value="Methyltransferase_A"/>
</dbReference>
<sequence length="117" mass="13257">MNRVYNIAKVLSTLKKFPLKSRNRILFEYLVLKGKNDDLDSARALVKLLNGFKAKVNLIPFNPHENSEFERPDSKSLEAFASFLCERGITATIRESKGLDISAACGQLREKTLKNKN</sequence>
<reference evidence="4" key="3">
    <citation type="submission" date="2018-04" db="EMBL/GenBank/DDBJ databases">
        <authorList>
            <person name="Sheh A."/>
            <person name="Shen Z."/>
            <person name="Mannion A.J."/>
            <person name="Fox J.G."/>
        </authorList>
    </citation>
    <scope>NUCLEOTIDE SEQUENCE</scope>
    <source>
        <strain evidence="4">MIT 97-6194</strain>
    </source>
</reference>
<keyword evidence="2" id="KW-0479">Metal-binding</keyword>
<comment type="caution">
    <text evidence="4">The sequence shown here is derived from an EMBL/GenBank/DDBJ whole genome shotgun (WGS) entry which is preliminary data.</text>
</comment>
<dbReference type="GO" id="GO:0070475">
    <property type="term" value="P:rRNA base methylation"/>
    <property type="evidence" value="ECO:0007669"/>
    <property type="project" value="TreeGrafter"/>
</dbReference>
<dbReference type="Proteomes" id="UP000477070">
    <property type="component" value="Unassembled WGS sequence"/>
</dbReference>
<dbReference type="PANTHER" id="PTHR30544:SF5">
    <property type="entry name" value="RADICAL SAM CORE DOMAIN-CONTAINING PROTEIN"/>
    <property type="match status" value="1"/>
</dbReference>
<organism evidence="4 5">
    <name type="scientific">Helicobacter saguini</name>
    <dbReference type="NCBI Taxonomy" id="1548018"/>
    <lineage>
        <taxon>Bacteria</taxon>
        <taxon>Pseudomonadati</taxon>
        <taxon>Campylobacterota</taxon>
        <taxon>Epsilonproteobacteria</taxon>
        <taxon>Campylobacterales</taxon>
        <taxon>Helicobacteraceae</taxon>
        <taxon>Helicobacter</taxon>
    </lineage>
</organism>
<proteinExistence type="predicted"/>
<comment type="cofactor">
    <cofactor evidence="1">
        <name>[4Fe-4S] cluster</name>
        <dbReference type="ChEBI" id="CHEBI:49883"/>
    </cofactor>
</comment>
<reference evidence="3 6" key="4">
    <citation type="submission" date="2019-12" db="EMBL/GenBank/DDBJ databases">
        <title>Multi-Generational Helicobacter saguini Isolates.</title>
        <authorList>
            <person name="Mannion A."/>
            <person name="Shen Z."/>
            <person name="Fox J.G."/>
        </authorList>
    </citation>
    <scope>NUCLEOTIDE SEQUENCE [LARGE SCALE GENOMIC DNA]</scope>
    <source>
        <strain evidence="3">16-048</strain>
        <strain evidence="6">16-048 (F4)</strain>
    </source>
</reference>
<dbReference type="Proteomes" id="UP000029714">
    <property type="component" value="Unassembled WGS sequence"/>
</dbReference>
<evidence type="ECO:0000313" key="4">
    <source>
        <dbReference type="EMBL" id="TLD94123.1"/>
    </source>
</evidence>
<keyword evidence="2" id="KW-0004">4Fe-4S</keyword>
<keyword evidence="2" id="KW-0411">Iron-sulfur</keyword>
<dbReference type="GO" id="GO:0030488">
    <property type="term" value="P:tRNA methylation"/>
    <property type="evidence" value="ECO:0007669"/>
    <property type="project" value="TreeGrafter"/>
</dbReference>
<protein>
    <recommendedName>
        <fullName evidence="7">23S rRNA (Adenine(2503)-C(2))-methyltransferase RlmN</fullName>
    </recommendedName>
</protein>
<name>A0A347VUS9_9HELI</name>
<dbReference type="RefSeq" id="WP_052062618.1">
    <property type="nucleotide sequence ID" value="NZ_JRMP02000010.1"/>
</dbReference>
<keyword evidence="2" id="KW-0408">Iron</keyword>
<dbReference type="PANTHER" id="PTHR30544">
    <property type="entry name" value="23S RRNA METHYLTRANSFERASE"/>
    <property type="match status" value="1"/>
</dbReference>
<reference evidence="4 5" key="2">
    <citation type="journal article" date="2016" name="Infect. Immun.">
        <title>Helicobacter saguini, a Novel Helicobacter Isolated from Cotton-Top Tamarins with Ulcerative Colitis, Has Proinflammatory Properties and Induces Typhlocolitis and Dysplasia in Gnotobiotic IL-10-/- Mice.</title>
        <authorList>
            <person name="Shen Z."/>
            <person name="Mannion A."/>
            <person name="Whary M.T."/>
            <person name="Muthupalani S."/>
            <person name="Sheh A."/>
            <person name="Feng Y."/>
            <person name="Gong G."/>
            <person name="Vandamme P."/>
            <person name="Holcombe H.R."/>
            <person name="Paster B.J."/>
            <person name="Fox J.G."/>
        </authorList>
    </citation>
    <scope>NUCLEOTIDE SEQUENCE [LARGE SCALE GENOMIC DNA]</scope>
    <source>
        <strain evidence="4 5">MIT 97-6194</strain>
    </source>
</reference>
<dbReference type="Gene3D" id="3.20.20.70">
    <property type="entry name" value="Aldolase class I"/>
    <property type="match status" value="1"/>
</dbReference>
<evidence type="ECO:0000313" key="6">
    <source>
        <dbReference type="Proteomes" id="UP000477070"/>
    </source>
</evidence>
<keyword evidence="5" id="KW-1185">Reference proteome</keyword>
<dbReference type="EMBL" id="QBIU01000001">
    <property type="protein sequence ID" value="MWV68966.1"/>
    <property type="molecule type" value="Genomic_DNA"/>
</dbReference>
<dbReference type="STRING" id="1548018.LS64_00325"/>
<dbReference type="GO" id="GO:0051539">
    <property type="term" value="F:4 iron, 4 sulfur cluster binding"/>
    <property type="evidence" value="ECO:0007669"/>
    <property type="project" value="UniProtKB-KW"/>
</dbReference>
<gene>
    <name evidence="3" type="ORF">DCO61_02720</name>
    <name evidence="4" type="ORF">LS64_007400</name>
</gene>
<dbReference type="EMBL" id="JRMP02000010">
    <property type="protein sequence ID" value="TLD94123.1"/>
    <property type="molecule type" value="Genomic_DNA"/>
</dbReference>
<evidence type="ECO:0000313" key="3">
    <source>
        <dbReference type="EMBL" id="MWV68966.1"/>
    </source>
</evidence>
<evidence type="ECO:0008006" key="7">
    <source>
        <dbReference type="Google" id="ProtNLM"/>
    </source>
</evidence>
<evidence type="ECO:0000313" key="5">
    <source>
        <dbReference type="Proteomes" id="UP000029714"/>
    </source>
</evidence>
<reference evidence="4 5" key="1">
    <citation type="journal article" date="2014" name="Genome Announc.">
        <title>Draft genome sequences of eight enterohepatic helicobacter species isolated from both laboratory and wild rodents.</title>
        <authorList>
            <person name="Sheh A."/>
            <person name="Shen Z."/>
            <person name="Fox J.G."/>
        </authorList>
    </citation>
    <scope>NUCLEOTIDE SEQUENCE [LARGE SCALE GENOMIC DNA]</scope>
    <source>
        <strain evidence="4 5">MIT 97-6194</strain>
    </source>
</reference>